<protein>
    <submittedName>
        <fullName evidence="6">Uncharacterized protein</fullName>
    </submittedName>
</protein>
<accession>A0A4Y1WRY4</accession>
<dbReference type="OrthoDB" id="9782387at2"/>
<reference evidence="7" key="1">
    <citation type="submission" date="2019-06" db="EMBL/GenBank/DDBJ databases">
        <title>Alistipes onderdonkii subsp. vulgaris subsp. nov., Alistipes dispar sp. nov. and Alistipes communis sp. nov., isolated from human faeces, and creation of Alistipes onderdonkii subsp. onderdonkii subsp. nov.</title>
        <authorList>
            <person name="Sakamoto M."/>
            <person name="Ikeyama N."/>
            <person name="Ogata Y."/>
            <person name="Suda W."/>
            <person name="Iino T."/>
            <person name="Hattori M."/>
            <person name="Ohkuma M."/>
        </authorList>
    </citation>
    <scope>NUCLEOTIDE SEQUENCE [LARGE SCALE GENOMIC DNA]</scope>
    <source>
        <strain evidence="7">5CBH24</strain>
    </source>
</reference>
<evidence type="ECO:0000256" key="2">
    <source>
        <dbReference type="ARBA" id="ARBA00022691"/>
    </source>
</evidence>
<dbReference type="Proteomes" id="UP000318946">
    <property type="component" value="Chromosome"/>
</dbReference>
<dbReference type="GeneID" id="78341851"/>
<dbReference type="GO" id="GO:0046872">
    <property type="term" value="F:metal ion binding"/>
    <property type="evidence" value="ECO:0007669"/>
    <property type="project" value="UniProtKB-KW"/>
</dbReference>
<evidence type="ECO:0000256" key="1">
    <source>
        <dbReference type="ARBA" id="ARBA00001966"/>
    </source>
</evidence>
<dbReference type="InterPro" id="IPR013785">
    <property type="entry name" value="Aldolase_TIM"/>
</dbReference>
<keyword evidence="7" id="KW-1185">Reference proteome</keyword>
<dbReference type="Gene3D" id="3.20.20.70">
    <property type="entry name" value="Aldolase class I"/>
    <property type="match status" value="1"/>
</dbReference>
<proteinExistence type="predicted"/>
<dbReference type="AlphaFoldDB" id="A0A4Y1WRY4"/>
<dbReference type="KEGG" id="acou:A5CBH24_11330"/>
<dbReference type="EMBL" id="AP019735">
    <property type="protein sequence ID" value="BBL03820.1"/>
    <property type="molecule type" value="Genomic_DNA"/>
</dbReference>
<gene>
    <name evidence="6" type="ORF">A5CBH24_11330</name>
</gene>
<sequence length="158" mass="17829">MLRYTDYDIVFREIPDETTLAVNLAGCPNRCPGCHSPQLQEPIGEPLTEEVVERLLARYGAAVTCFCLMGGDAEPHEAARLALFARRLRPALRTGWYSGRAALPEGFDPTGVFDYVKLGPYIAARGPLDDPATNQRLWRIRPDGRREDLTPRFWRKRG</sequence>
<dbReference type="GO" id="GO:0051536">
    <property type="term" value="F:iron-sulfur cluster binding"/>
    <property type="evidence" value="ECO:0007669"/>
    <property type="project" value="UniProtKB-KW"/>
</dbReference>
<keyword evidence="4" id="KW-0408">Iron</keyword>
<keyword evidence="3" id="KW-0479">Metal-binding</keyword>
<organism evidence="6 7">
    <name type="scientific">Alistipes communis</name>
    <dbReference type="NCBI Taxonomy" id="2585118"/>
    <lineage>
        <taxon>Bacteria</taxon>
        <taxon>Pseudomonadati</taxon>
        <taxon>Bacteroidota</taxon>
        <taxon>Bacteroidia</taxon>
        <taxon>Bacteroidales</taxon>
        <taxon>Rikenellaceae</taxon>
        <taxon>Alistipes</taxon>
    </lineage>
</organism>
<evidence type="ECO:0000313" key="7">
    <source>
        <dbReference type="Proteomes" id="UP000318946"/>
    </source>
</evidence>
<evidence type="ECO:0000256" key="3">
    <source>
        <dbReference type="ARBA" id="ARBA00022723"/>
    </source>
</evidence>
<dbReference type="SUPFAM" id="SSF102114">
    <property type="entry name" value="Radical SAM enzymes"/>
    <property type="match status" value="1"/>
</dbReference>
<dbReference type="InterPro" id="IPR007197">
    <property type="entry name" value="rSAM"/>
</dbReference>
<dbReference type="RefSeq" id="WP_141412460.1">
    <property type="nucleotide sequence ID" value="NZ_AP019735.1"/>
</dbReference>
<dbReference type="SFLD" id="SFLDS00029">
    <property type="entry name" value="Radical_SAM"/>
    <property type="match status" value="1"/>
</dbReference>
<accession>A0A4Y1XTN4</accession>
<evidence type="ECO:0000256" key="4">
    <source>
        <dbReference type="ARBA" id="ARBA00023004"/>
    </source>
</evidence>
<keyword evidence="5" id="KW-0411">Iron-sulfur</keyword>
<keyword evidence="2" id="KW-0949">S-adenosyl-L-methionine</keyword>
<evidence type="ECO:0000313" key="6">
    <source>
        <dbReference type="EMBL" id="BBL03820.1"/>
    </source>
</evidence>
<evidence type="ECO:0000256" key="5">
    <source>
        <dbReference type="ARBA" id="ARBA00023014"/>
    </source>
</evidence>
<dbReference type="GO" id="GO:0003824">
    <property type="term" value="F:catalytic activity"/>
    <property type="evidence" value="ECO:0007669"/>
    <property type="project" value="InterPro"/>
</dbReference>
<dbReference type="Pfam" id="PF13353">
    <property type="entry name" value="Fer4_12"/>
    <property type="match status" value="1"/>
</dbReference>
<name>A0A4Y1WRY4_9BACT</name>
<comment type="cofactor">
    <cofactor evidence="1">
        <name>[4Fe-4S] cluster</name>
        <dbReference type="ChEBI" id="CHEBI:49883"/>
    </cofactor>
</comment>
<dbReference type="InterPro" id="IPR058240">
    <property type="entry name" value="rSAM_sf"/>
</dbReference>